<dbReference type="InterPro" id="IPR005149">
    <property type="entry name" value="Tscrpt_reg_PadR_N"/>
</dbReference>
<evidence type="ECO:0000313" key="3">
    <source>
        <dbReference type="EMBL" id="HGQ64054.1"/>
    </source>
</evidence>
<dbReference type="Gene3D" id="1.10.10.10">
    <property type="entry name" value="Winged helix-like DNA-binding domain superfamily/Winged helix DNA-binding domain"/>
    <property type="match status" value="1"/>
</dbReference>
<proteinExistence type="predicted"/>
<evidence type="ECO:0000259" key="1">
    <source>
        <dbReference type="Pfam" id="PF03551"/>
    </source>
</evidence>
<dbReference type="AlphaFoldDB" id="A0A7C4JIV4"/>
<evidence type="ECO:0000313" key="2">
    <source>
        <dbReference type="EMBL" id="HGQ35790.1"/>
    </source>
</evidence>
<feature type="domain" description="Transcription regulator PadR N-terminal" evidence="1">
    <location>
        <begin position="19"/>
        <end position="85"/>
    </location>
</feature>
<dbReference type="PANTHER" id="PTHR43252">
    <property type="entry name" value="TRANSCRIPTIONAL REGULATOR YQJI"/>
    <property type="match status" value="1"/>
</dbReference>
<comment type="caution">
    <text evidence="3">The sequence shown here is derived from an EMBL/GenBank/DDBJ whole genome shotgun (WGS) entry which is preliminary data.</text>
</comment>
<dbReference type="PANTHER" id="PTHR43252:SF7">
    <property type="entry name" value="TRANSCRIPTIONAL REGULATOR YQJI"/>
    <property type="match status" value="1"/>
</dbReference>
<dbReference type="EMBL" id="DTBD01000017">
    <property type="protein sequence ID" value="HGQ64054.1"/>
    <property type="molecule type" value="Genomic_DNA"/>
</dbReference>
<sequence>MLYITAPIKFRGILKHLILYTIMTLDKAHGYELRRFMADMFKLQYMPSNGVLYPLLHELENEGLLTSYTDGKRKVYTLTKRGIKYVELNKEEIEATVKKIKYAFELLSQLNMDKLINILQVMWAKNIVLPNHIVENLRVKITEILDILNNFLSSIDMNQNS</sequence>
<gene>
    <name evidence="3" type="ORF">ENU08_02265</name>
    <name evidence="2" type="ORF">ENU41_03825</name>
</gene>
<organism evidence="3">
    <name type="scientific">Ignisphaera aggregans</name>
    <dbReference type="NCBI Taxonomy" id="334771"/>
    <lineage>
        <taxon>Archaea</taxon>
        <taxon>Thermoproteota</taxon>
        <taxon>Thermoprotei</taxon>
        <taxon>Desulfurococcales</taxon>
        <taxon>Desulfurococcaceae</taxon>
        <taxon>Ignisphaera</taxon>
    </lineage>
</organism>
<dbReference type="InterPro" id="IPR036390">
    <property type="entry name" value="WH_DNA-bd_sf"/>
</dbReference>
<dbReference type="EMBL" id="DTCK01000021">
    <property type="protein sequence ID" value="HGQ35790.1"/>
    <property type="molecule type" value="Genomic_DNA"/>
</dbReference>
<reference evidence="3" key="1">
    <citation type="journal article" date="2020" name="mSystems">
        <title>Genome- and Community-Level Interaction Insights into Carbon Utilization and Element Cycling Functions of Hydrothermarchaeota in Hydrothermal Sediment.</title>
        <authorList>
            <person name="Zhou Z."/>
            <person name="Liu Y."/>
            <person name="Xu W."/>
            <person name="Pan J."/>
            <person name="Luo Z.H."/>
            <person name="Li M."/>
        </authorList>
    </citation>
    <scope>NUCLEOTIDE SEQUENCE [LARGE SCALE GENOMIC DNA]</scope>
    <source>
        <strain evidence="3">SpSt-637</strain>
        <strain evidence="2">SpSt-667</strain>
    </source>
</reference>
<dbReference type="Pfam" id="PF03551">
    <property type="entry name" value="PadR"/>
    <property type="match status" value="1"/>
</dbReference>
<dbReference type="InterPro" id="IPR036388">
    <property type="entry name" value="WH-like_DNA-bd_sf"/>
</dbReference>
<accession>A0A7C4JIV4</accession>
<dbReference type="SUPFAM" id="SSF46785">
    <property type="entry name" value="Winged helix' DNA-binding domain"/>
    <property type="match status" value="1"/>
</dbReference>
<name>A0A7C4JIV4_9CREN</name>
<protein>
    <submittedName>
        <fullName evidence="3">PadR family transcriptional regulator</fullName>
    </submittedName>
</protein>